<dbReference type="Pfam" id="PF11706">
    <property type="entry name" value="zf-CGNR"/>
    <property type="match status" value="1"/>
</dbReference>
<comment type="caution">
    <text evidence="3">The sequence shown here is derived from an EMBL/GenBank/DDBJ whole genome shotgun (WGS) entry which is preliminary data.</text>
</comment>
<feature type="compositionally biased region" description="Polar residues" evidence="1">
    <location>
        <begin position="17"/>
        <end position="28"/>
    </location>
</feature>
<dbReference type="PANTHER" id="PTHR35525:SF3">
    <property type="entry name" value="BLL6575 PROTEIN"/>
    <property type="match status" value="1"/>
</dbReference>
<accession>A0ABP5V613</accession>
<dbReference type="Proteomes" id="UP001501444">
    <property type="component" value="Unassembled WGS sequence"/>
</dbReference>
<dbReference type="Gene3D" id="1.10.3300.10">
    <property type="entry name" value="Jann2411-like domain"/>
    <property type="match status" value="1"/>
</dbReference>
<evidence type="ECO:0000259" key="2">
    <source>
        <dbReference type="Pfam" id="PF11706"/>
    </source>
</evidence>
<evidence type="ECO:0000313" key="4">
    <source>
        <dbReference type="Proteomes" id="UP001501444"/>
    </source>
</evidence>
<feature type="domain" description="Zinc finger CGNR" evidence="2">
    <location>
        <begin position="179"/>
        <end position="220"/>
    </location>
</feature>
<dbReference type="InterPro" id="IPR010852">
    <property type="entry name" value="ABATE"/>
</dbReference>
<dbReference type="EMBL" id="BAAARV010000141">
    <property type="protein sequence ID" value="GAA2394923.1"/>
    <property type="molecule type" value="Genomic_DNA"/>
</dbReference>
<sequence length="224" mass="23827">MATSTQRRPQEQRRYRTSPSDVGWTDSTAAPAAARPQAAQFSMRQACCNGLVQFNPYGGTGAFLAAKLLNAPVLTTPALVRALAGLEMTTHDVDESHAAALATWIERVRPVFGEPDEHRQITLVNALLAEATTSVRVSNHDGKAPHLHYTAAIDDPVERIRSAIAGGLAVAICGAGGSRLGRCGRPGCGVVYVDTSRNGRRRFCTTTCANRINVAAHRARAALA</sequence>
<feature type="region of interest" description="Disordered" evidence="1">
    <location>
        <begin position="1"/>
        <end position="31"/>
    </location>
</feature>
<protein>
    <recommendedName>
        <fullName evidence="2">Zinc finger CGNR domain-containing protein</fullName>
    </recommendedName>
</protein>
<evidence type="ECO:0000313" key="3">
    <source>
        <dbReference type="EMBL" id="GAA2394923.1"/>
    </source>
</evidence>
<keyword evidence="4" id="KW-1185">Reference proteome</keyword>
<dbReference type="InterPro" id="IPR021005">
    <property type="entry name" value="Znf_CGNR"/>
</dbReference>
<dbReference type="InterPro" id="IPR023286">
    <property type="entry name" value="ABATE_dom_sf"/>
</dbReference>
<dbReference type="SUPFAM" id="SSF160904">
    <property type="entry name" value="Jann2411-like"/>
    <property type="match status" value="1"/>
</dbReference>
<gene>
    <name evidence="3" type="ORF">GCM10010170_109260</name>
</gene>
<reference evidence="4" key="1">
    <citation type="journal article" date="2019" name="Int. J. Syst. Evol. Microbiol.">
        <title>The Global Catalogue of Microorganisms (GCM) 10K type strain sequencing project: providing services to taxonomists for standard genome sequencing and annotation.</title>
        <authorList>
            <consortium name="The Broad Institute Genomics Platform"/>
            <consortium name="The Broad Institute Genome Sequencing Center for Infectious Disease"/>
            <person name="Wu L."/>
            <person name="Ma J."/>
        </authorList>
    </citation>
    <scope>NUCLEOTIDE SEQUENCE [LARGE SCALE GENOMIC DNA]</scope>
    <source>
        <strain evidence="4">JCM 3272</strain>
    </source>
</reference>
<proteinExistence type="predicted"/>
<evidence type="ECO:0000256" key="1">
    <source>
        <dbReference type="SAM" id="MobiDB-lite"/>
    </source>
</evidence>
<dbReference type="PANTHER" id="PTHR35525">
    <property type="entry name" value="BLL6575 PROTEIN"/>
    <property type="match status" value="1"/>
</dbReference>
<organism evidence="3 4">
    <name type="scientific">Dactylosporangium salmoneum</name>
    <dbReference type="NCBI Taxonomy" id="53361"/>
    <lineage>
        <taxon>Bacteria</taxon>
        <taxon>Bacillati</taxon>
        <taxon>Actinomycetota</taxon>
        <taxon>Actinomycetes</taxon>
        <taxon>Micromonosporales</taxon>
        <taxon>Micromonosporaceae</taxon>
        <taxon>Dactylosporangium</taxon>
    </lineage>
</organism>
<name>A0ABP5V613_9ACTN</name>